<feature type="region of interest" description="Disordered" evidence="11">
    <location>
        <begin position="186"/>
        <end position="210"/>
    </location>
</feature>
<protein>
    <recommendedName>
        <fullName evidence="3">Mediator of RNA polymerase II transcription subunit 28</fullName>
    </recommendedName>
    <alternativeName>
        <fullName evidence="9">Mediator complex subunit 28</fullName>
    </alternativeName>
</protein>
<evidence type="ECO:0000256" key="9">
    <source>
        <dbReference type="ARBA" id="ARBA00031964"/>
    </source>
</evidence>
<evidence type="ECO:0000256" key="3">
    <source>
        <dbReference type="ARBA" id="ARBA00019683"/>
    </source>
</evidence>
<keyword evidence="5 10" id="KW-0175">Coiled coil</keyword>
<evidence type="ECO:0000256" key="7">
    <source>
        <dbReference type="ARBA" id="ARBA00023163"/>
    </source>
</evidence>
<dbReference type="AlphaFoldDB" id="A0A210Q2F7"/>
<gene>
    <name evidence="12" type="ORF">KP79_PYT17645</name>
</gene>
<keyword evidence="13" id="KW-1185">Reference proteome</keyword>
<keyword evidence="7" id="KW-0804">Transcription</keyword>
<evidence type="ECO:0000256" key="8">
    <source>
        <dbReference type="ARBA" id="ARBA00023242"/>
    </source>
</evidence>
<dbReference type="GO" id="GO:0016592">
    <property type="term" value="C:mediator complex"/>
    <property type="evidence" value="ECO:0007669"/>
    <property type="project" value="TreeGrafter"/>
</dbReference>
<dbReference type="Pfam" id="PF11594">
    <property type="entry name" value="Med28"/>
    <property type="match status" value="1"/>
</dbReference>
<evidence type="ECO:0000256" key="1">
    <source>
        <dbReference type="ARBA" id="ARBA00004123"/>
    </source>
</evidence>
<sequence>MASANTERPQGGSNGNLIDELESAFQSCASLLTSQEYFNVTDSEETKAGVDQSLQKFLDLARQTEAFFLHKRLVLSKTRPEQDIKDSTEDLKTELERKDQLVKRHQERLQKWQGLLNSVARGPGGGVPAHGSQTMTLGPQGLVPTAIPHPHGQTMPNPAQINIQGQGYAVNQPQGSTQIQGQNPQILMQRPGPGHQGMTHNPPPAYPQGPLAYLEQTMSAIGMPERR</sequence>
<feature type="coiled-coil region" evidence="10">
    <location>
        <begin position="88"/>
        <end position="115"/>
    </location>
</feature>
<dbReference type="Proteomes" id="UP000242188">
    <property type="component" value="Unassembled WGS sequence"/>
</dbReference>
<organism evidence="12 13">
    <name type="scientific">Mizuhopecten yessoensis</name>
    <name type="common">Japanese scallop</name>
    <name type="synonym">Patinopecten yessoensis</name>
    <dbReference type="NCBI Taxonomy" id="6573"/>
    <lineage>
        <taxon>Eukaryota</taxon>
        <taxon>Metazoa</taxon>
        <taxon>Spiralia</taxon>
        <taxon>Lophotrochozoa</taxon>
        <taxon>Mollusca</taxon>
        <taxon>Bivalvia</taxon>
        <taxon>Autobranchia</taxon>
        <taxon>Pteriomorphia</taxon>
        <taxon>Pectinida</taxon>
        <taxon>Pectinoidea</taxon>
        <taxon>Pectinidae</taxon>
        <taxon>Mizuhopecten</taxon>
    </lineage>
</organism>
<evidence type="ECO:0000256" key="4">
    <source>
        <dbReference type="ARBA" id="ARBA00023015"/>
    </source>
</evidence>
<proteinExistence type="inferred from homology"/>
<accession>A0A210Q2F7</accession>
<evidence type="ECO:0000256" key="11">
    <source>
        <dbReference type="SAM" id="MobiDB-lite"/>
    </source>
</evidence>
<dbReference type="EMBL" id="NEDP02005205">
    <property type="protein sequence ID" value="OWF42902.1"/>
    <property type="molecule type" value="Genomic_DNA"/>
</dbReference>
<comment type="subcellular location">
    <subcellularLocation>
        <location evidence="1">Nucleus</location>
    </subcellularLocation>
</comment>
<evidence type="ECO:0000256" key="10">
    <source>
        <dbReference type="SAM" id="Coils"/>
    </source>
</evidence>
<dbReference type="OrthoDB" id="2286203at2759"/>
<dbReference type="PANTHER" id="PTHR13512:SF2">
    <property type="entry name" value="MEDIATOR OF RNA POLYMERASE II TRANSCRIPTION SUBUNIT 28"/>
    <property type="match status" value="1"/>
</dbReference>
<evidence type="ECO:0000313" key="13">
    <source>
        <dbReference type="Proteomes" id="UP000242188"/>
    </source>
</evidence>
<dbReference type="STRING" id="6573.A0A210Q2F7"/>
<keyword evidence="4" id="KW-0805">Transcription regulation</keyword>
<name>A0A210Q2F7_MIZYE</name>
<evidence type="ECO:0000313" key="12">
    <source>
        <dbReference type="EMBL" id="OWF42902.1"/>
    </source>
</evidence>
<evidence type="ECO:0000256" key="6">
    <source>
        <dbReference type="ARBA" id="ARBA00023159"/>
    </source>
</evidence>
<evidence type="ECO:0000256" key="5">
    <source>
        <dbReference type="ARBA" id="ARBA00023054"/>
    </source>
</evidence>
<dbReference type="PANTHER" id="PTHR13512">
    <property type="entry name" value="MEDIATOR COMPLEX SUBUNIT 28"/>
    <property type="match status" value="1"/>
</dbReference>
<keyword evidence="8" id="KW-0539">Nucleus</keyword>
<keyword evidence="6" id="KW-0010">Activator</keyword>
<reference evidence="12 13" key="1">
    <citation type="journal article" date="2017" name="Nat. Ecol. Evol.">
        <title>Scallop genome provides insights into evolution of bilaterian karyotype and development.</title>
        <authorList>
            <person name="Wang S."/>
            <person name="Zhang J."/>
            <person name="Jiao W."/>
            <person name="Li J."/>
            <person name="Xun X."/>
            <person name="Sun Y."/>
            <person name="Guo X."/>
            <person name="Huan P."/>
            <person name="Dong B."/>
            <person name="Zhang L."/>
            <person name="Hu X."/>
            <person name="Sun X."/>
            <person name="Wang J."/>
            <person name="Zhao C."/>
            <person name="Wang Y."/>
            <person name="Wang D."/>
            <person name="Huang X."/>
            <person name="Wang R."/>
            <person name="Lv J."/>
            <person name="Li Y."/>
            <person name="Zhang Z."/>
            <person name="Liu B."/>
            <person name="Lu W."/>
            <person name="Hui Y."/>
            <person name="Liang J."/>
            <person name="Zhou Z."/>
            <person name="Hou R."/>
            <person name="Li X."/>
            <person name="Liu Y."/>
            <person name="Li H."/>
            <person name="Ning X."/>
            <person name="Lin Y."/>
            <person name="Zhao L."/>
            <person name="Xing Q."/>
            <person name="Dou J."/>
            <person name="Li Y."/>
            <person name="Mao J."/>
            <person name="Guo H."/>
            <person name="Dou H."/>
            <person name="Li T."/>
            <person name="Mu C."/>
            <person name="Jiang W."/>
            <person name="Fu Q."/>
            <person name="Fu X."/>
            <person name="Miao Y."/>
            <person name="Liu J."/>
            <person name="Yu Q."/>
            <person name="Li R."/>
            <person name="Liao H."/>
            <person name="Li X."/>
            <person name="Kong Y."/>
            <person name="Jiang Z."/>
            <person name="Chourrout D."/>
            <person name="Li R."/>
            <person name="Bao Z."/>
        </authorList>
    </citation>
    <scope>NUCLEOTIDE SEQUENCE [LARGE SCALE GENOMIC DNA]</scope>
    <source>
        <strain evidence="12 13">PY_sf001</strain>
    </source>
</reference>
<evidence type="ECO:0000256" key="2">
    <source>
        <dbReference type="ARBA" id="ARBA00005571"/>
    </source>
</evidence>
<comment type="similarity">
    <text evidence="2">Belongs to the Mediator complex subunit 28 family.</text>
</comment>
<comment type="caution">
    <text evidence="12">The sequence shown here is derived from an EMBL/GenBank/DDBJ whole genome shotgun (WGS) entry which is preliminary data.</text>
</comment>
<dbReference type="InterPro" id="IPR021640">
    <property type="entry name" value="Mediator_Med28"/>
</dbReference>